<dbReference type="RefSeq" id="WP_264983746.1">
    <property type="nucleotide sequence ID" value="NZ_AP026708.1"/>
</dbReference>
<dbReference type="Proteomes" id="UP001061361">
    <property type="component" value="Chromosome"/>
</dbReference>
<name>A0ABN6RRU0_9BACT</name>
<gene>
    <name evidence="1" type="ORF">JCM14722_12260</name>
</gene>
<evidence type="ECO:0000313" key="1">
    <source>
        <dbReference type="EMBL" id="BDQ33684.1"/>
    </source>
</evidence>
<dbReference type="EMBL" id="AP026708">
    <property type="protein sequence ID" value="BDQ33684.1"/>
    <property type="molecule type" value="Genomic_DNA"/>
</dbReference>
<proteinExistence type="predicted"/>
<evidence type="ECO:0000313" key="2">
    <source>
        <dbReference type="Proteomes" id="UP001061361"/>
    </source>
</evidence>
<reference evidence="1" key="1">
    <citation type="submission" date="2022-08" db="EMBL/GenBank/DDBJ databases">
        <title>Genome Sequence of the sulphate-reducing bacterium, Pseudodesulfovibrio portus JCM14722.</title>
        <authorList>
            <person name="Kondo R."/>
            <person name="Kataoka T."/>
        </authorList>
    </citation>
    <scope>NUCLEOTIDE SEQUENCE</scope>
    <source>
        <strain evidence="1">JCM 14722</strain>
    </source>
</reference>
<keyword evidence="2" id="KW-1185">Reference proteome</keyword>
<accession>A0ABN6RRU0</accession>
<protein>
    <recommendedName>
        <fullName evidence="3">STAS/SEC14 domain-containing protein</fullName>
    </recommendedName>
</protein>
<evidence type="ECO:0008006" key="3">
    <source>
        <dbReference type="Google" id="ProtNLM"/>
    </source>
</evidence>
<sequence>MGFSYDSRIRDDYLLVTCTGAPESPEEFFEYIRSSILKARANDIQYVLFNESEATLKFQVYDAVLMSEMLDKEGLQTYGIRGAVVCSPHDFTACKYFETSLRNRAFNVMMFDDIEKGKAWLLKDR</sequence>
<organism evidence="1 2">
    <name type="scientific">Pseudodesulfovibrio portus</name>
    <dbReference type="NCBI Taxonomy" id="231439"/>
    <lineage>
        <taxon>Bacteria</taxon>
        <taxon>Pseudomonadati</taxon>
        <taxon>Thermodesulfobacteriota</taxon>
        <taxon>Desulfovibrionia</taxon>
        <taxon>Desulfovibrionales</taxon>
        <taxon>Desulfovibrionaceae</taxon>
    </lineage>
</organism>